<dbReference type="KEGG" id="mbd:MEBOL_003425"/>
<organism evidence="1 2">
    <name type="scientific">Melittangium boletus DSM 14713</name>
    <dbReference type="NCBI Taxonomy" id="1294270"/>
    <lineage>
        <taxon>Bacteria</taxon>
        <taxon>Pseudomonadati</taxon>
        <taxon>Myxococcota</taxon>
        <taxon>Myxococcia</taxon>
        <taxon>Myxococcales</taxon>
        <taxon>Cystobacterineae</taxon>
        <taxon>Archangiaceae</taxon>
        <taxon>Melittangium</taxon>
    </lineage>
</organism>
<evidence type="ECO:0000313" key="1">
    <source>
        <dbReference type="EMBL" id="ATB29970.1"/>
    </source>
</evidence>
<keyword evidence="2" id="KW-1185">Reference proteome</keyword>
<proteinExistence type="predicted"/>
<name>A0A250IFH7_9BACT</name>
<dbReference type="EMBL" id="CP022163">
    <property type="protein sequence ID" value="ATB29970.1"/>
    <property type="molecule type" value="Genomic_DNA"/>
</dbReference>
<reference evidence="1 2" key="1">
    <citation type="submission" date="2017-06" db="EMBL/GenBank/DDBJ databases">
        <authorList>
            <person name="Kim H.J."/>
            <person name="Triplett B.A."/>
        </authorList>
    </citation>
    <scope>NUCLEOTIDE SEQUENCE [LARGE SCALE GENOMIC DNA]</scope>
    <source>
        <strain evidence="1 2">DSM 14713</strain>
    </source>
</reference>
<protein>
    <submittedName>
        <fullName evidence="1">Uncharacterized protein</fullName>
    </submittedName>
</protein>
<evidence type="ECO:0000313" key="2">
    <source>
        <dbReference type="Proteomes" id="UP000217289"/>
    </source>
</evidence>
<gene>
    <name evidence="1" type="ORF">MEBOL_003425</name>
</gene>
<accession>A0A250IFH7</accession>
<dbReference type="Proteomes" id="UP000217289">
    <property type="component" value="Chromosome"/>
</dbReference>
<sequence>MISTSSMKRSRDVLVKDLFIAILAGGLLSGCAHIGRLIGCDCGVAQKQLEQQDMNLELPLFNASDPGKVATEGVVLQAIRVAADDFLGRDRADEACWDKQAAYTYQTIQRDDIVFVRIDYNPASCGEKFHSLDAGATYAIGKDGRLLRRLLDGEPQRPR</sequence>
<dbReference type="AlphaFoldDB" id="A0A250IFH7"/>